<name>A0AAE1QCP1_9EUCA</name>
<feature type="compositionally biased region" description="Low complexity" evidence="1">
    <location>
        <begin position="63"/>
        <end position="78"/>
    </location>
</feature>
<organism evidence="2 3">
    <name type="scientific">Petrolisthes manimaculis</name>
    <dbReference type="NCBI Taxonomy" id="1843537"/>
    <lineage>
        <taxon>Eukaryota</taxon>
        <taxon>Metazoa</taxon>
        <taxon>Ecdysozoa</taxon>
        <taxon>Arthropoda</taxon>
        <taxon>Crustacea</taxon>
        <taxon>Multicrustacea</taxon>
        <taxon>Malacostraca</taxon>
        <taxon>Eumalacostraca</taxon>
        <taxon>Eucarida</taxon>
        <taxon>Decapoda</taxon>
        <taxon>Pleocyemata</taxon>
        <taxon>Anomura</taxon>
        <taxon>Galatheoidea</taxon>
        <taxon>Porcellanidae</taxon>
        <taxon>Petrolisthes</taxon>
    </lineage>
</organism>
<evidence type="ECO:0000313" key="3">
    <source>
        <dbReference type="Proteomes" id="UP001292094"/>
    </source>
</evidence>
<evidence type="ECO:0000256" key="1">
    <source>
        <dbReference type="SAM" id="MobiDB-lite"/>
    </source>
</evidence>
<feature type="compositionally biased region" description="Pro residues" evidence="1">
    <location>
        <begin position="1"/>
        <end position="49"/>
    </location>
</feature>
<evidence type="ECO:0000313" key="2">
    <source>
        <dbReference type="EMBL" id="KAK4324181.1"/>
    </source>
</evidence>
<comment type="caution">
    <text evidence="2">The sequence shown here is derived from an EMBL/GenBank/DDBJ whole genome shotgun (WGS) entry which is preliminary data.</text>
</comment>
<feature type="region of interest" description="Disordered" evidence="1">
    <location>
        <begin position="1"/>
        <end position="78"/>
    </location>
</feature>
<protein>
    <submittedName>
        <fullName evidence="2">Uncharacterized protein</fullName>
    </submittedName>
</protein>
<reference evidence="2" key="1">
    <citation type="submission" date="2023-11" db="EMBL/GenBank/DDBJ databases">
        <title>Genome assemblies of two species of porcelain crab, Petrolisthes cinctipes and Petrolisthes manimaculis (Anomura: Porcellanidae).</title>
        <authorList>
            <person name="Angst P."/>
        </authorList>
    </citation>
    <scope>NUCLEOTIDE SEQUENCE</scope>
    <source>
        <strain evidence="2">PB745_02</strain>
        <tissue evidence="2">Gill</tissue>
    </source>
</reference>
<sequence length="192" mass="20739">MATPSPQLPTPPKPPSPPTSPIPLPITSPPHPLPDTPPPPGPTTAPLPPHGSSLNPDLPEPHSPTSTTTPSPLHPLSSPTPEVAEWLVFWTHTIETLRAQPTPPYIELCLSSLPQELPPIIHIIPATPPHPTSTPRRCAPSSCPATPLSLRQERRDDEPVLVPDGFTFHSGRTIRIPRKYVAANYNINIHPL</sequence>
<dbReference type="EMBL" id="JAWZYT010000374">
    <property type="protein sequence ID" value="KAK4324181.1"/>
    <property type="molecule type" value="Genomic_DNA"/>
</dbReference>
<gene>
    <name evidence="2" type="ORF">Pmani_005184</name>
</gene>
<proteinExistence type="predicted"/>
<accession>A0AAE1QCP1</accession>
<keyword evidence="3" id="KW-1185">Reference proteome</keyword>
<dbReference type="AlphaFoldDB" id="A0AAE1QCP1"/>
<dbReference type="Proteomes" id="UP001292094">
    <property type="component" value="Unassembled WGS sequence"/>
</dbReference>